<reference evidence="1" key="1">
    <citation type="submission" date="2019-08" db="EMBL/GenBank/DDBJ databases">
        <authorList>
            <person name="Kucharzyk K."/>
            <person name="Murdoch R.W."/>
            <person name="Higgins S."/>
            <person name="Loffler F."/>
        </authorList>
    </citation>
    <scope>NUCLEOTIDE SEQUENCE</scope>
</reference>
<proteinExistence type="predicted"/>
<name>A0A645A5N6_9ZZZZ</name>
<organism evidence="1">
    <name type="scientific">bioreactor metagenome</name>
    <dbReference type="NCBI Taxonomy" id="1076179"/>
    <lineage>
        <taxon>unclassified sequences</taxon>
        <taxon>metagenomes</taxon>
        <taxon>ecological metagenomes</taxon>
    </lineage>
</organism>
<protein>
    <submittedName>
        <fullName evidence="1">Uncharacterized protein</fullName>
    </submittedName>
</protein>
<sequence length="60" mass="6593">MDDDVGGCLRDHQIVRIGGEACGARHDLGRIAHVVHADDIVHQPLGDTERYVWVAYDVIG</sequence>
<comment type="caution">
    <text evidence="1">The sequence shown here is derived from an EMBL/GenBank/DDBJ whole genome shotgun (WGS) entry which is preliminary data.</text>
</comment>
<gene>
    <name evidence="1" type="ORF">SDC9_91749</name>
</gene>
<dbReference type="EMBL" id="VSSQ01010730">
    <property type="protein sequence ID" value="MPM45064.1"/>
    <property type="molecule type" value="Genomic_DNA"/>
</dbReference>
<dbReference type="AlphaFoldDB" id="A0A645A5N6"/>
<evidence type="ECO:0000313" key="1">
    <source>
        <dbReference type="EMBL" id="MPM45064.1"/>
    </source>
</evidence>
<accession>A0A645A5N6</accession>